<evidence type="ECO:0000256" key="4">
    <source>
        <dbReference type="ARBA" id="ARBA00022928"/>
    </source>
</evidence>
<keyword evidence="7" id="KW-1185">Reference proteome</keyword>
<dbReference type="Proteomes" id="UP001217089">
    <property type="component" value="Unassembled WGS sequence"/>
</dbReference>
<dbReference type="PANTHER" id="PTHR12258:SF5">
    <property type="entry name" value="BCDNA.GH02250-RELATED"/>
    <property type="match status" value="1"/>
</dbReference>
<comment type="similarity">
    <text evidence="2">Belongs to the janus family.</text>
</comment>
<sequence>MATKSKTLPGSNHIPTTKLENSIGPGYGLESQKSQGTVLYRKQNISKTNICNDMLFQNTRHDQDSQRACIAATYYLLILHVDEDGRGNPSASFQISRGIWLQPGDSLVDAVESIQKTPAPSLLRKKFLGNFRYHFCNCKLANPFRRFLNIVTSHSRTMSKGIAASSLCSPGSVKHPVLSTIKDIDIDKSGKFKYILIKVHDPSASTREFKHIVRGYQRANFHADIFDEVSPEIEEKGLDCECLGGGRIEHDPNKQKLHIYGYSQGFGRADHEITQSILGRKYKNYNITIANEGY</sequence>
<feature type="region of interest" description="Disordered" evidence="5">
    <location>
        <begin position="1"/>
        <end position="27"/>
    </location>
</feature>
<reference evidence="6 7" key="1">
    <citation type="submission" date="2022-12" db="EMBL/GenBank/DDBJ databases">
        <title>Chromosome-level genome of Tegillarca granosa.</title>
        <authorList>
            <person name="Kim J."/>
        </authorList>
    </citation>
    <scope>NUCLEOTIDE SEQUENCE [LARGE SCALE GENOMIC DNA]</scope>
    <source>
        <strain evidence="6">Teg-2019</strain>
        <tissue evidence="6">Adductor muscle</tissue>
    </source>
</reference>
<dbReference type="EMBL" id="JARBDR010000919">
    <property type="protein sequence ID" value="KAJ8300643.1"/>
    <property type="molecule type" value="Genomic_DNA"/>
</dbReference>
<keyword evidence="4" id="KW-0726">Sexual differentiation</keyword>
<evidence type="ECO:0000256" key="1">
    <source>
        <dbReference type="ARBA" id="ARBA00002508"/>
    </source>
</evidence>
<comment type="function">
    <text evidence="1">JanA and janB regulate somatic sex differentiation.</text>
</comment>
<comment type="caution">
    <text evidence="6">The sequence shown here is derived from an EMBL/GenBank/DDBJ whole genome shotgun (WGS) entry which is preliminary data.</text>
</comment>
<protein>
    <recommendedName>
        <fullName evidence="8">Sex-regulated protein janus-A</fullName>
    </recommendedName>
</protein>
<name>A0ABQ9EBM4_TEGGR</name>
<evidence type="ECO:0000256" key="5">
    <source>
        <dbReference type="SAM" id="MobiDB-lite"/>
    </source>
</evidence>
<dbReference type="PANTHER" id="PTHR12258">
    <property type="entry name" value="JANUS-A/JANUS-B"/>
    <property type="match status" value="1"/>
</dbReference>
<evidence type="ECO:0000313" key="6">
    <source>
        <dbReference type="EMBL" id="KAJ8300643.1"/>
    </source>
</evidence>
<evidence type="ECO:0000313" key="7">
    <source>
        <dbReference type="Proteomes" id="UP001217089"/>
    </source>
</evidence>
<dbReference type="Gene3D" id="3.50.20.20">
    <property type="entry name" value="Janus/Ocnus"/>
    <property type="match status" value="1"/>
</dbReference>
<evidence type="ECO:0008006" key="8">
    <source>
        <dbReference type="Google" id="ProtNLM"/>
    </source>
</evidence>
<evidence type="ECO:0000256" key="3">
    <source>
        <dbReference type="ARBA" id="ARBA00022782"/>
    </source>
</evidence>
<dbReference type="InterPro" id="IPR038596">
    <property type="entry name" value="Janus_sf"/>
</dbReference>
<dbReference type="SUPFAM" id="SSF143724">
    <property type="entry name" value="PHP14-like"/>
    <property type="match status" value="1"/>
</dbReference>
<dbReference type="Pfam" id="PF05005">
    <property type="entry name" value="Ocnus"/>
    <property type="match status" value="1"/>
</dbReference>
<keyword evidence="3" id="KW-0221">Differentiation</keyword>
<evidence type="ECO:0000256" key="2">
    <source>
        <dbReference type="ARBA" id="ARBA00010971"/>
    </source>
</evidence>
<dbReference type="InterPro" id="IPR007702">
    <property type="entry name" value="Janus"/>
</dbReference>
<gene>
    <name evidence="6" type="ORF">KUTeg_022162</name>
</gene>
<proteinExistence type="inferred from homology"/>
<organism evidence="6 7">
    <name type="scientific">Tegillarca granosa</name>
    <name type="common">Malaysian cockle</name>
    <name type="synonym">Anadara granosa</name>
    <dbReference type="NCBI Taxonomy" id="220873"/>
    <lineage>
        <taxon>Eukaryota</taxon>
        <taxon>Metazoa</taxon>
        <taxon>Spiralia</taxon>
        <taxon>Lophotrochozoa</taxon>
        <taxon>Mollusca</taxon>
        <taxon>Bivalvia</taxon>
        <taxon>Autobranchia</taxon>
        <taxon>Pteriomorphia</taxon>
        <taxon>Arcoida</taxon>
        <taxon>Arcoidea</taxon>
        <taxon>Arcidae</taxon>
        <taxon>Tegillarca</taxon>
    </lineage>
</organism>
<feature type="compositionally biased region" description="Polar residues" evidence="5">
    <location>
        <begin position="1"/>
        <end position="20"/>
    </location>
</feature>
<accession>A0ABQ9EBM4</accession>